<gene>
    <name evidence="2" type="ORF">B9Z19DRAFT_1092494</name>
</gene>
<comment type="caution">
    <text evidence="2">The sequence shown here is derived from an EMBL/GenBank/DDBJ whole genome shotgun (WGS) entry which is preliminary data.</text>
</comment>
<evidence type="ECO:0000256" key="1">
    <source>
        <dbReference type="SAM" id="Phobius"/>
    </source>
</evidence>
<evidence type="ECO:0000313" key="2">
    <source>
        <dbReference type="EMBL" id="PUU74575.1"/>
    </source>
</evidence>
<organism evidence="2 3">
    <name type="scientific">Tuber borchii</name>
    <name type="common">White truffle</name>
    <dbReference type="NCBI Taxonomy" id="42251"/>
    <lineage>
        <taxon>Eukaryota</taxon>
        <taxon>Fungi</taxon>
        <taxon>Dikarya</taxon>
        <taxon>Ascomycota</taxon>
        <taxon>Pezizomycotina</taxon>
        <taxon>Pezizomycetes</taxon>
        <taxon>Pezizales</taxon>
        <taxon>Tuberaceae</taxon>
        <taxon>Tuber</taxon>
    </lineage>
</organism>
<reference evidence="2 3" key="1">
    <citation type="submission" date="2017-04" db="EMBL/GenBank/DDBJ databases">
        <title>Draft genome sequence of Tuber borchii Vittad., a whitish edible truffle.</title>
        <authorList>
            <consortium name="DOE Joint Genome Institute"/>
            <person name="Murat C."/>
            <person name="Kuo A."/>
            <person name="Barry K.W."/>
            <person name="Clum A."/>
            <person name="Dockter R.B."/>
            <person name="Fauchery L."/>
            <person name="Iotti M."/>
            <person name="Kohler A."/>
            <person name="Labutti K."/>
            <person name="Lindquist E.A."/>
            <person name="Lipzen A."/>
            <person name="Ohm R.A."/>
            <person name="Wang M."/>
            <person name="Grigoriev I.V."/>
            <person name="Zambonelli A."/>
            <person name="Martin F.M."/>
        </authorList>
    </citation>
    <scope>NUCLEOTIDE SEQUENCE [LARGE SCALE GENOMIC DNA]</scope>
    <source>
        <strain evidence="2 3">Tbo3840</strain>
    </source>
</reference>
<keyword evidence="3" id="KW-1185">Reference proteome</keyword>
<protein>
    <submittedName>
        <fullName evidence="2">Uncharacterized protein</fullName>
    </submittedName>
</protein>
<accession>A0A2T6ZGG5</accession>
<keyword evidence="1" id="KW-0472">Membrane</keyword>
<dbReference type="AlphaFoldDB" id="A0A2T6ZGG5"/>
<name>A0A2T6ZGG5_TUBBO</name>
<dbReference type="Proteomes" id="UP000244722">
    <property type="component" value="Unassembled WGS sequence"/>
</dbReference>
<sequence>MEFRLEAPTGSGNTTGLWTDDLVSGSGLLGRFFFFQAQLGAGLVGWLVDVRIILYMRCYDAGTGEGCLENERLVEVRGRDVRRRGSIFFYPPFFLFSFLLIYFGLG</sequence>
<keyword evidence="1" id="KW-0812">Transmembrane</keyword>
<proteinExistence type="predicted"/>
<keyword evidence="1" id="KW-1133">Transmembrane helix</keyword>
<evidence type="ECO:0000313" key="3">
    <source>
        <dbReference type="Proteomes" id="UP000244722"/>
    </source>
</evidence>
<feature type="transmembrane region" description="Helical" evidence="1">
    <location>
        <begin position="87"/>
        <end position="105"/>
    </location>
</feature>
<dbReference type="EMBL" id="NESQ01000291">
    <property type="protein sequence ID" value="PUU74575.1"/>
    <property type="molecule type" value="Genomic_DNA"/>
</dbReference>
<feature type="transmembrane region" description="Helical" evidence="1">
    <location>
        <begin position="28"/>
        <end position="48"/>
    </location>
</feature>